<dbReference type="Proteomes" id="UP001549143">
    <property type="component" value="Unassembled WGS sequence"/>
</dbReference>
<dbReference type="InterPro" id="IPR036388">
    <property type="entry name" value="WH-like_DNA-bd_sf"/>
</dbReference>
<evidence type="ECO:0000313" key="8">
    <source>
        <dbReference type="Proteomes" id="UP001549143"/>
    </source>
</evidence>
<dbReference type="CDD" id="cd06171">
    <property type="entry name" value="Sigma70_r4"/>
    <property type="match status" value="1"/>
</dbReference>
<accession>A0ABV2KN12</accession>
<dbReference type="PANTHER" id="PTHR43133">
    <property type="entry name" value="RNA POLYMERASE ECF-TYPE SIGMA FACTO"/>
    <property type="match status" value="1"/>
</dbReference>
<evidence type="ECO:0000313" key="7">
    <source>
        <dbReference type="EMBL" id="MET3662473.1"/>
    </source>
</evidence>
<evidence type="ECO:0000256" key="4">
    <source>
        <dbReference type="ARBA" id="ARBA00023163"/>
    </source>
</evidence>
<dbReference type="InterPro" id="IPR007627">
    <property type="entry name" value="RNA_pol_sigma70_r2"/>
</dbReference>
<feature type="domain" description="RNA polymerase sigma factor 70 region 4 type 2" evidence="6">
    <location>
        <begin position="111"/>
        <end position="161"/>
    </location>
</feature>
<comment type="caution">
    <text evidence="7">The sequence shown here is derived from an EMBL/GenBank/DDBJ whole genome shotgun (WGS) entry which is preliminary data.</text>
</comment>
<evidence type="ECO:0000256" key="3">
    <source>
        <dbReference type="ARBA" id="ARBA00023082"/>
    </source>
</evidence>
<gene>
    <name evidence="7" type="ORF">ABID44_002811</name>
</gene>
<keyword evidence="8" id="KW-1185">Reference proteome</keyword>
<dbReference type="Gene3D" id="1.10.10.10">
    <property type="entry name" value="Winged helix-like DNA-binding domain superfamily/Winged helix DNA-binding domain"/>
    <property type="match status" value="1"/>
</dbReference>
<dbReference type="InterPro" id="IPR013249">
    <property type="entry name" value="RNA_pol_sigma70_r4_t2"/>
</dbReference>
<keyword evidence="2" id="KW-0805">Transcription regulation</keyword>
<keyword evidence="3" id="KW-0731">Sigma factor</keyword>
<dbReference type="SUPFAM" id="SSF88659">
    <property type="entry name" value="Sigma3 and sigma4 domains of RNA polymerase sigma factors"/>
    <property type="match status" value="1"/>
</dbReference>
<evidence type="ECO:0000256" key="2">
    <source>
        <dbReference type="ARBA" id="ARBA00023015"/>
    </source>
</evidence>
<comment type="similarity">
    <text evidence="1">Belongs to the sigma-70 factor family. ECF subfamily.</text>
</comment>
<dbReference type="PANTHER" id="PTHR43133:SF63">
    <property type="entry name" value="RNA POLYMERASE SIGMA FACTOR FECI-RELATED"/>
    <property type="match status" value="1"/>
</dbReference>
<dbReference type="Pfam" id="PF04542">
    <property type="entry name" value="Sigma70_r2"/>
    <property type="match status" value="1"/>
</dbReference>
<name>A0ABV2KN12_9HYPH</name>
<reference evidence="7 8" key="1">
    <citation type="submission" date="2024-06" db="EMBL/GenBank/DDBJ databases">
        <title>Genomic Encyclopedia of Type Strains, Phase IV (KMG-IV): sequencing the most valuable type-strain genomes for metagenomic binning, comparative biology and taxonomic classification.</title>
        <authorList>
            <person name="Goeker M."/>
        </authorList>
    </citation>
    <scope>NUCLEOTIDE SEQUENCE [LARGE SCALE GENOMIC DNA]</scope>
    <source>
        <strain evidence="7 8">DSM 19730</strain>
    </source>
</reference>
<evidence type="ECO:0000259" key="6">
    <source>
        <dbReference type="Pfam" id="PF08281"/>
    </source>
</evidence>
<organism evidence="7 8">
    <name type="scientific">Aquamicrobium ahrensii</name>
    <dbReference type="NCBI Taxonomy" id="469551"/>
    <lineage>
        <taxon>Bacteria</taxon>
        <taxon>Pseudomonadati</taxon>
        <taxon>Pseudomonadota</taxon>
        <taxon>Alphaproteobacteria</taxon>
        <taxon>Hyphomicrobiales</taxon>
        <taxon>Phyllobacteriaceae</taxon>
        <taxon>Aquamicrobium</taxon>
    </lineage>
</organism>
<keyword evidence="4" id="KW-0804">Transcription</keyword>
<dbReference type="InterPro" id="IPR014284">
    <property type="entry name" value="RNA_pol_sigma-70_dom"/>
</dbReference>
<evidence type="ECO:0000256" key="1">
    <source>
        <dbReference type="ARBA" id="ARBA00010641"/>
    </source>
</evidence>
<dbReference type="SUPFAM" id="SSF88946">
    <property type="entry name" value="Sigma2 domain of RNA polymerase sigma factors"/>
    <property type="match status" value="1"/>
</dbReference>
<sequence>MARSFQHFLNDIFRSYHAEAVRFASRLVGGRDNGEEVVQDAWVSLAVRGGATPIEHPKTYFFTATRNAAIAFTAREQREWSRRVDFDALPESELVDDSVARYEQRRQLAKLAVFLNELPPACRKAFVMNKFEGYSHPEIAGRLGISVSMVEKHVVRALLHCRALMRVHADD</sequence>
<dbReference type="RefSeq" id="WP_354152322.1">
    <property type="nucleotide sequence ID" value="NZ_JBEPMN010000011.1"/>
</dbReference>
<proteinExistence type="inferred from homology"/>
<dbReference type="Pfam" id="PF08281">
    <property type="entry name" value="Sigma70_r4_2"/>
    <property type="match status" value="1"/>
</dbReference>
<feature type="domain" description="RNA polymerase sigma-70 region 2" evidence="5">
    <location>
        <begin position="12"/>
        <end position="78"/>
    </location>
</feature>
<dbReference type="EMBL" id="JBEPMN010000011">
    <property type="protein sequence ID" value="MET3662473.1"/>
    <property type="molecule type" value="Genomic_DNA"/>
</dbReference>
<dbReference type="InterPro" id="IPR039425">
    <property type="entry name" value="RNA_pol_sigma-70-like"/>
</dbReference>
<dbReference type="Gene3D" id="1.10.1740.10">
    <property type="match status" value="1"/>
</dbReference>
<dbReference type="InterPro" id="IPR013324">
    <property type="entry name" value="RNA_pol_sigma_r3/r4-like"/>
</dbReference>
<dbReference type="NCBIfam" id="TIGR02937">
    <property type="entry name" value="sigma70-ECF"/>
    <property type="match status" value="1"/>
</dbReference>
<protein>
    <submittedName>
        <fullName evidence="7">RNA polymerase sigma-70 factor (ECF subfamily)</fullName>
    </submittedName>
</protein>
<dbReference type="InterPro" id="IPR013325">
    <property type="entry name" value="RNA_pol_sigma_r2"/>
</dbReference>
<evidence type="ECO:0000259" key="5">
    <source>
        <dbReference type="Pfam" id="PF04542"/>
    </source>
</evidence>